<comment type="caution">
    <text evidence="3">Lacks conserved residue(s) required for the propagation of feature annotation.</text>
</comment>
<dbReference type="GO" id="GO:0070814">
    <property type="term" value="P:hydrogen sulfide biosynthetic process"/>
    <property type="evidence" value="ECO:0007669"/>
    <property type="project" value="UniProtKB-UniRule"/>
</dbReference>
<evidence type="ECO:0000256" key="1">
    <source>
        <dbReference type="ARBA" id="ARBA00009732"/>
    </source>
</evidence>
<comment type="pathway">
    <text evidence="3">Sulfur metabolism; hydrogen sulfide biosynthesis; sulfite from sulfate: step 3/3.</text>
</comment>
<dbReference type="NCBIfam" id="TIGR00434">
    <property type="entry name" value="cysH"/>
    <property type="match status" value="1"/>
</dbReference>
<comment type="subcellular location">
    <subcellularLocation>
        <location evidence="3">Cytoplasm</location>
    </subcellularLocation>
</comment>
<dbReference type="PIRSF" id="PIRSF000857">
    <property type="entry name" value="PAPS_reductase"/>
    <property type="match status" value="1"/>
</dbReference>
<comment type="function">
    <text evidence="3">Catalyzes the formation of sulfite from phosphoadenosine 5'-phosphosulfate (PAPS) using thioredoxin as an electron donor.</text>
</comment>
<dbReference type="GO" id="GO:0005737">
    <property type="term" value="C:cytoplasm"/>
    <property type="evidence" value="ECO:0007669"/>
    <property type="project" value="UniProtKB-SubCell"/>
</dbReference>
<name>A0A951PDR7_9CYAN</name>
<evidence type="ECO:0000256" key="3">
    <source>
        <dbReference type="HAMAP-Rule" id="MF_00063"/>
    </source>
</evidence>
<dbReference type="PANTHER" id="PTHR46509">
    <property type="entry name" value="PHOSPHOADENOSINE PHOSPHOSULFATE REDUCTASE"/>
    <property type="match status" value="1"/>
</dbReference>
<feature type="active site" description="Nucleophile; cysteine thiosulfonate intermediate" evidence="3">
    <location>
        <position position="246"/>
    </location>
</feature>
<evidence type="ECO:0000256" key="2">
    <source>
        <dbReference type="ARBA" id="ARBA00023002"/>
    </source>
</evidence>
<feature type="domain" description="Phosphoadenosine phosphosulphate reductase" evidence="5">
    <location>
        <begin position="54"/>
        <end position="226"/>
    </location>
</feature>
<comment type="caution">
    <text evidence="6">The sequence shown here is derived from an EMBL/GenBank/DDBJ whole genome shotgun (WGS) entry which is preliminary data.</text>
</comment>
<dbReference type="CDD" id="cd23945">
    <property type="entry name" value="PAPS_reductase"/>
    <property type="match status" value="1"/>
</dbReference>
<evidence type="ECO:0000313" key="6">
    <source>
        <dbReference type="EMBL" id="MBW4467305.1"/>
    </source>
</evidence>
<dbReference type="Gene3D" id="3.40.50.620">
    <property type="entry name" value="HUPs"/>
    <property type="match status" value="1"/>
</dbReference>
<keyword evidence="2 3" id="KW-0560">Oxidoreductase</keyword>
<evidence type="ECO:0000313" key="7">
    <source>
        <dbReference type="Proteomes" id="UP000707356"/>
    </source>
</evidence>
<dbReference type="InterPro" id="IPR004511">
    <property type="entry name" value="PAPS/APS_Rdtase"/>
</dbReference>
<dbReference type="NCBIfam" id="NF002537">
    <property type="entry name" value="PRK02090.1"/>
    <property type="match status" value="1"/>
</dbReference>
<dbReference type="GO" id="GO:0019379">
    <property type="term" value="P:sulfate assimilation, phosphoadenylyl sulfate reduction by phosphoadenylyl-sulfate reductase (thioredoxin)"/>
    <property type="evidence" value="ECO:0007669"/>
    <property type="project" value="UniProtKB-UniRule"/>
</dbReference>
<organism evidence="6 7">
    <name type="scientific">Pegethrix bostrychoides GSE-TBD4-15B</name>
    <dbReference type="NCBI Taxonomy" id="2839662"/>
    <lineage>
        <taxon>Bacteria</taxon>
        <taxon>Bacillati</taxon>
        <taxon>Cyanobacteriota</taxon>
        <taxon>Cyanophyceae</taxon>
        <taxon>Oculatellales</taxon>
        <taxon>Oculatellaceae</taxon>
        <taxon>Pegethrix</taxon>
    </lineage>
</organism>
<dbReference type="EC" id="1.8.4.8" evidence="3"/>
<proteinExistence type="inferred from homology"/>
<accession>A0A951PDR7</accession>
<dbReference type="InterPro" id="IPR002500">
    <property type="entry name" value="PAPS_reduct_dom"/>
</dbReference>
<dbReference type="PANTHER" id="PTHR46509:SF1">
    <property type="entry name" value="PHOSPHOADENOSINE PHOSPHOSULFATE REDUCTASE"/>
    <property type="match status" value="1"/>
</dbReference>
<protein>
    <recommendedName>
        <fullName evidence="3">Phosphoadenosine 5'-phosphosulfate reductase</fullName>
        <shortName evidence="3">PAPS reductase</shortName>
        <ecNumber evidence="3">1.8.4.8</ecNumber>
    </recommendedName>
    <alternativeName>
        <fullName evidence="3">3'-phosphoadenylylsulfate reductase</fullName>
    </alternativeName>
    <alternativeName>
        <fullName evidence="3">PAPS reductase, thioredoxin dependent</fullName>
    </alternativeName>
    <alternativeName>
        <fullName evidence="3">PAPS sulfotransferase</fullName>
    </alternativeName>
    <alternativeName>
        <fullName evidence="3">PAdoPS reductase</fullName>
    </alternativeName>
</protein>
<dbReference type="NCBIfam" id="TIGR02057">
    <property type="entry name" value="PAPS_reductase"/>
    <property type="match status" value="1"/>
</dbReference>
<dbReference type="AlphaFoldDB" id="A0A951PDR7"/>
<dbReference type="SUPFAM" id="SSF52402">
    <property type="entry name" value="Adenine nucleotide alpha hydrolases-like"/>
    <property type="match status" value="1"/>
</dbReference>
<reference evidence="6" key="1">
    <citation type="submission" date="2021-05" db="EMBL/GenBank/DDBJ databases">
        <authorList>
            <person name="Pietrasiak N."/>
            <person name="Ward R."/>
            <person name="Stajich J.E."/>
            <person name="Kurbessoian T."/>
        </authorList>
    </citation>
    <scope>NUCLEOTIDE SEQUENCE</scope>
    <source>
        <strain evidence="6">GSE-TBD4-15B</strain>
    </source>
</reference>
<dbReference type="InterPro" id="IPR011800">
    <property type="entry name" value="PAPS_reductase_CysH"/>
</dbReference>
<feature type="region of interest" description="Disordered" evidence="4">
    <location>
        <begin position="223"/>
        <end position="250"/>
    </location>
</feature>
<dbReference type="EMBL" id="JAHHHV010000075">
    <property type="protein sequence ID" value="MBW4467305.1"/>
    <property type="molecule type" value="Genomic_DNA"/>
</dbReference>
<keyword evidence="3" id="KW-0963">Cytoplasm</keyword>
<evidence type="ECO:0000259" key="5">
    <source>
        <dbReference type="Pfam" id="PF01507"/>
    </source>
</evidence>
<dbReference type="InterPro" id="IPR014729">
    <property type="entry name" value="Rossmann-like_a/b/a_fold"/>
</dbReference>
<comment type="catalytic activity">
    <reaction evidence="3">
        <text>[thioredoxin]-disulfide + sulfite + adenosine 3',5'-bisphosphate + 2 H(+) = [thioredoxin]-dithiol + 3'-phosphoadenylyl sulfate</text>
        <dbReference type="Rhea" id="RHEA:11724"/>
        <dbReference type="Rhea" id="RHEA-COMP:10698"/>
        <dbReference type="Rhea" id="RHEA-COMP:10700"/>
        <dbReference type="ChEBI" id="CHEBI:15378"/>
        <dbReference type="ChEBI" id="CHEBI:17359"/>
        <dbReference type="ChEBI" id="CHEBI:29950"/>
        <dbReference type="ChEBI" id="CHEBI:50058"/>
        <dbReference type="ChEBI" id="CHEBI:58339"/>
        <dbReference type="ChEBI" id="CHEBI:58343"/>
        <dbReference type="EC" id="1.8.4.8"/>
    </reaction>
</comment>
<gene>
    <name evidence="3 6" type="primary">cysH</name>
    <name evidence="6" type="ORF">KME07_17910</name>
</gene>
<reference evidence="6" key="2">
    <citation type="journal article" date="2022" name="Microbiol. Resour. Announc.">
        <title>Metagenome Sequencing to Explore Phylogenomics of Terrestrial Cyanobacteria.</title>
        <authorList>
            <person name="Ward R.D."/>
            <person name="Stajich J.E."/>
            <person name="Johansen J.R."/>
            <person name="Huntemann M."/>
            <person name="Clum A."/>
            <person name="Foster B."/>
            <person name="Foster B."/>
            <person name="Roux S."/>
            <person name="Palaniappan K."/>
            <person name="Varghese N."/>
            <person name="Mukherjee S."/>
            <person name="Reddy T.B.K."/>
            <person name="Daum C."/>
            <person name="Copeland A."/>
            <person name="Chen I.A."/>
            <person name="Ivanova N.N."/>
            <person name="Kyrpides N.C."/>
            <person name="Shapiro N."/>
            <person name="Eloe-Fadrosh E.A."/>
            <person name="Pietrasiak N."/>
        </authorList>
    </citation>
    <scope>NUCLEOTIDE SEQUENCE</scope>
    <source>
        <strain evidence="6">GSE-TBD4-15B</strain>
    </source>
</reference>
<evidence type="ECO:0000256" key="4">
    <source>
        <dbReference type="SAM" id="MobiDB-lite"/>
    </source>
</evidence>
<dbReference type="GO" id="GO:0004604">
    <property type="term" value="F:phosphoadenylyl-sulfate reductase (thioredoxin) activity"/>
    <property type="evidence" value="ECO:0007669"/>
    <property type="project" value="UniProtKB-UniRule"/>
</dbReference>
<comment type="similarity">
    <text evidence="1 3">Belongs to the PAPS reductase family. CysH subfamily.</text>
</comment>
<dbReference type="Proteomes" id="UP000707356">
    <property type="component" value="Unassembled WGS sequence"/>
</dbReference>
<sequence length="250" mass="28286">MSSDTITRPQLHSPLNINRLDIGQLDLEELNRRFATAHPVEILAWCIANLPAGLVQTSSFGVDGMVIMDILYHQLKHPLPVLFLDTLHHFPETLALVAQAQRHYDLDLHVYRAANTQQEFAAQHGEALWERDVQQFHLLTKIEPLQRGLAELKATAWMTGRRRDQSANRAELPIFERDTAGRLKINPLAGWTQKETWRYVAEHGVPYNPLHNLGYASIGDQPLTTPTEAGEEERAGRWRGTAKTECGIHG</sequence>
<dbReference type="Pfam" id="PF01507">
    <property type="entry name" value="PAPS_reduct"/>
    <property type="match status" value="1"/>
</dbReference>
<dbReference type="HAMAP" id="MF_00063">
    <property type="entry name" value="CysH"/>
    <property type="match status" value="1"/>
</dbReference>